<feature type="domain" description="Man1/Src1-like C-terminal" evidence="9">
    <location>
        <begin position="106"/>
        <end position="360"/>
    </location>
</feature>
<evidence type="ECO:0000256" key="5">
    <source>
        <dbReference type="ARBA" id="ARBA00023136"/>
    </source>
</evidence>
<comment type="subcellular location">
    <subcellularLocation>
        <location evidence="1">Nucleus inner membrane</location>
    </subcellularLocation>
</comment>
<feature type="region of interest" description="Disordered" evidence="7">
    <location>
        <begin position="1"/>
        <end position="63"/>
    </location>
</feature>
<dbReference type="AlphaFoldDB" id="A0A8T0I4V9"/>
<feature type="transmembrane region" description="Helical" evidence="8">
    <location>
        <begin position="250"/>
        <end position="270"/>
    </location>
</feature>
<name>A0A8T0I4V9_CERPU</name>
<evidence type="ECO:0000256" key="6">
    <source>
        <dbReference type="ARBA" id="ARBA00023242"/>
    </source>
</evidence>
<evidence type="ECO:0000256" key="1">
    <source>
        <dbReference type="ARBA" id="ARBA00004540"/>
    </source>
</evidence>
<keyword evidence="5 8" id="KW-0472">Membrane</keyword>
<gene>
    <name evidence="10" type="ORF">KC19_4G029700</name>
</gene>
<feature type="compositionally biased region" description="Basic residues" evidence="7">
    <location>
        <begin position="46"/>
        <end position="58"/>
    </location>
</feature>
<keyword evidence="2" id="KW-0597">Phosphoprotein</keyword>
<dbReference type="GO" id="GO:0005783">
    <property type="term" value="C:endoplasmic reticulum"/>
    <property type="evidence" value="ECO:0007669"/>
    <property type="project" value="TreeGrafter"/>
</dbReference>
<dbReference type="PANTHER" id="PTHR47808">
    <property type="entry name" value="INNER NUCLEAR MEMBRANE PROTEIN HEH2-RELATED"/>
    <property type="match status" value="1"/>
</dbReference>
<dbReference type="PANTHER" id="PTHR47808:SF2">
    <property type="entry name" value="LEM DOMAIN-CONTAINING PROTEIN 2"/>
    <property type="match status" value="1"/>
</dbReference>
<evidence type="ECO:0000256" key="3">
    <source>
        <dbReference type="ARBA" id="ARBA00022692"/>
    </source>
</evidence>
<organism evidence="10 11">
    <name type="scientific">Ceratodon purpureus</name>
    <name type="common">Fire moss</name>
    <name type="synonym">Dicranum purpureum</name>
    <dbReference type="NCBI Taxonomy" id="3225"/>
    <lineage>
        <taxon>Eukaryota</taxon>
        <taxon>Viridiplantae</taxon>
        <taxon>Streptophyta</taxon>
        <taxon>Embryophyta</taxon>
        <taxon>Bryophyta</taxon>
        <taxon>Bryophytina</taxon>
        <taxon>Bryopsida</taxon>
        <taxon>Dicranidae</taxon>
        <taxon>Pseudoditrichales</taxon>
        <taxon>Ditrichaceae</taxon>
        <taxon>Ceratodon</taxon>
    </lineage>
</organism>
<dbReference type="GO" id="GO:0071763">
    <property type="term" value="P:nuclear membrane organization"/>
    <property type="evidence" value="ECO:0007669"/>
    <property type="project" value="TreeGrafter"/>
</dbReference>
<keyword evidence="6" id="KW-0539">Nucleus</keyword>
<proteinExistence type="predicted"/>
<dbReference type="GO" id="GO:0005637">
    <property type="term" value="C:nuclear inner membrane"/>
    <property type="evidence" value="ECO:0007669"/>
    <property type="project" value="UniProtKB-SubCell"/>
</dbReference>
<dbReference type="GO" id="GO:0003682">
    <property type="term" value="F:chromatin binding"/>
    <property type="evidence" value="ECO:0007669"/>
    <property type="project" value="InterPro"/>
</dbReference>
<comment type="caution">
    <text evidence="10">The sequence shown here is derived from an EMBL/GenBank/DDBJ whole genome shotgun (WGS) entry which is preliminary data.</text>
</comment>
<dbReference type="InterPro" id="IPR044780">
    <property type="entry name" value="Heh2/Src1"/>
</dbReference>
<evidence type="ECO:0000256" key="8">
    <source>
        <dbReference type="SAM" id="Phobius"/>
    </source>
</evidence>
<feature type="compositionally biased region" description="Polar residues" evidence="7">
    <location>
        <begin position="26"/>
        <end position="39"/>
    </location>
</feature>
<keyword evidence="11" id="KW-1185">Reference proteome</keyword>
<accession>A0A8T0I4V9</accession>
<evidence type="ECO:0000256" key="2">
    <source>
        <dbReference type="ARBA" id="ARBA00022553"/>
    </source>
</evidence>
<dbReference type="InterPro" id="IPR041885">
    <property type="entry name" value="MAN1_winged_helix_dom"/>
</dbReference>
<keyword evidence="4 8" id="KW-1133">Transmembrane helix</keyword>
<evidence type="ECO:0000256" key="4">
    <source>
        <dbReference type="ARBA" id="ARBA00022989"/>
    </source>
</evidence>
<dbReference type="Pfam" id="PF09402">
    <property type="entry name" value="MSC"/>
    <property type="match status" value="1"/>
</dbReference>
<dbReference type="Gene3D" id="1.10.10.1180">
    <property type="entry name" value="MAN1, winged-helix domain"/>
    <property type="match status" value="1"/>
</dbReference>
<dbReference type="InterPro" id="IPR018996">
    <property type="entry name" value="Man1/Src1-like_C"/>
</dbReference>
<dbReference type="GO" id="GO:0034399">
    <property type="term" value="C:nuclear periphery"/>
    <property type="evidence" value="ECO:0007669"/>
    <property type="project" value="TreeGrafter"/>
</dbReference>
<evidence type="ECO:0000259" key="9">
    <source>
        <dbReference type="Pfam" id="PF09402"/>
    </source>
</evidence>
<reference evidence="10" key="1">
    <citation type="submission" date="2020-06" db="EMBL/GenBank/DDBJ databases">
        <title>WGS assembly of Ceratodon purpureus strain R40.</title>
        <authorList>
            <person name="Carey S.B."/>
            <person name="Jenkins J."/>
            <person name="Shu S."/>
            <person name="Lovell J.T."/>
            <person name="Sreedasyam A."/>
            <person name="Maumus F."/>
            <person name="Tiley G.P."/>
            <person name="Fernandez-Pozo N."/>
            <person name="Barry K."/>
            <person name="Chen C."/>
            <person name="Wang M."/>
            <person name="Lipzen A."/>
            <person name="Daum C."/>
            <person name="Saski C.A."/>
            <person name="Payton A.C."/>
            <person name="Mcbreen J.C."/>
            <person name="Conrad R.E."/>
            <person name="Kollar L.M."/>
            <person name="Olsson S."/>
            <person name="Huttunen S."/>
            <person name="Landis J.B."/>
            <person name="Wickett N.J."/>
            <person name="Johnson M.G."/>
            <person name="Rensing S.A."/>
            <person name="Grimwood J."/>
            <person name="Schmutz J."/>
            <person name="Mcdaniel S.F."/>
        </authorList>
    </citation>
    <scope>NUCLEOTIDE SEQUENCE</scope>
    <source>
        <strain evidence="10">R40</strain>
    </source>
</reference>
<evidence type="ECO:0000313" key="10">
    <source>
        <dbReference type="EMBL" id="KAG0578524.1"/>
    </source>
</evidence>
<evidence type="ECO:0000256" key="7">
    <source>
        <dbReference type="SAM" id="MobiDB-lite"/>
    </source>
</evidence>
<sequence length="373" mass="42377">MPLPTSSPGYDAKRGGHYASPVKFEANNSGGAATTPLSSSKPKDKERRHKKKHHHSSRKRSEAPLTWSEQLLQLAAVLLTAVAVYKLTLAGVRKLEDSRRPFCDGHQDPERDNCRPCPDNGLCLNGELRCIPGFRRQGAVCVPDKQIDRNAQILAEFVQNKVCRISGESLCRTDKTTWVPEHQLWDASKEEKMGLDSESMWFVREKAVQLVRDKLNIRIDEFGLKEFECPIKLAATYQPIGCRLRKGIRANIYGILLTSFIVVSVAVHILKNLRYRRLLTRAEELYMQVCEILEERAGGASGEIKWVVSSRLRDHLLLPSERKIPALWKEVEGLVQEDSRIDQYPKLVNGDSRVVWEWQGEGTLRTPTKDSKR</sequence>
<evidence type="ECO:0000313" key="11">
    <source>
        <dbReference type="Proteomes" id="UP000822688"/>
    </source>
</evidence>
<dbReference type="Proteomes" id="UP000822688">
    <property type="component" value="Chromosome 4"/>
</dbReference>
<keyword evidence="3 8" id="KW-0812">Transmembrane</keyword>
<dbReference type="OrthoDB" id="341403at2759"/>
<dbReference type="EMBL" id="CM026424">
    <property type="protein sequence ID" value="KAG0578524.1"/>
    <property type="molecule type" value="Genomic_DNA"/>
</dbReference>
<protein>
    <recommendedName>
        <fullName evidence="9">Man1/Src1-like C-terminal domain-containing protein</fullName>
    </recommendedName>
</protein>